<dbReference type="InterPro" id="IPR057684">
    <property type="entry name" value="DUF7924"/>
</dbReference>
<evidence type="ECO:0000313" key="4">
    <source>
        <dbReference type="Proteomes" id="UP000073492"/>
    </source>
</evidence>
<dbReference type="Pfam" id="PF25545">
    <property type="entry name" value="DUF7924"/>
    <property type="match status" value="1"/>
</dbReference>
<proteinExistence type="predicted"/>
<feature type="region of interest" description="Disordered" evidence="1">
    <location>
        <begin position="154"/>
        <end position="192"/>
    </location>
</feature>
<feature type="compositionally biased region" description="Low complexity" evidence="1">
    <location>
        <begin position="165"/>
        <end position="175"/>
    </location>
</feature>
<feature type="compositionally biased region" description="Polar residues" evidence="1">
    <location>
        <begin position="488"/>
        <end position="518"/>
    </location>
</feature>
<feature type="region of interest" description="Disordered" evidence="1">
    <location>
        <begin position="1"/>
        <end position="101"/>
    </location>
</feature>
<dbReference type="STRING" id="113226.A0A139GSZ2"/>
<feature type="region of interest" description="Disordered" evidence="1">
    <location>
        <begin position="474"/>
        <end position="548"/>
    </location>
</feature>
<feature type="domain" description="DUF7924" evidence="2">
    <location>
        <begin position="241"/>
        <end position="464"/>
    </location>
</feature>
<evidence type="ECO:0000313" key="3">
    <source>
        <dbReference type="EMBL" id="KXS93314.1"/>
    </source>
</evidence>
<feature type="compositionally biased region" description="Basic and acidic residues" evidence="1">
    <location>
        <begin position="177"/>
        <end position="191"/>
    </location>
</feature>
<gene>
    <name evidence="3" type="ORF">AC579_9010</name>
</gene>
<evidence type="ECO:0000259" key="2">
    <source>
        <dbReference type="Pfam" id="PF25545"/>
    </source>
</evidence>
<feature type="compositionally biased region" description="Polar residues" evidence="1">
    <location>
        <begin position="1"/>
        <end position="11"/>
    </location>
</feature>
<comment type="caution">
    <text evidence="3">The sequence shown here is derived from an EMBL/GenBank/DDBJ whole genome shotgun (WGS) entry which is preliminary data.</text>
</comment>
<name>A0A139GSZ2_9PEZI</name>
<dbReference type="AlphaFoldDB" id="A0A139GSZ2"/>
<organism evidence="3 4">
    <name type="scientific">Pseudocercospora musae</name>
    <dbReference type="NCBI Taxonomy" id="113226"/>
    <lineage>
        <taxon>Eukaryota</taxon>
        <taxon>Fungi</taxon>
        <taxon>Dikarya</taxon>
        <taxon>Ascomycota</taxon>
        <taxon>Pezizomycotina</taxon>
        <taxon>Dothideomycetes</taxon>
        <taxon>Dothideomycetidae</taxon>
        <taxon>Mycosphaerellales</taxon>
        <taxon>Mycosphaerellaceae</taxon>
        <taxon>Pseudocercospora</taxon>
    </lineage>
</organism>
<reference evidence="3 4" key="1">
    <citation type="submission" date="2015-07" db="EMBL/GenBank/DDBJ databases">
        <title>Comparative genomics of the Sigatoka disease complex on banana suggests a link between parallel evolutionary changes in Pseudocercospora fijiensis and Pseudocercospora eumusae and increased virulence on the banana host.</title>
        <authorList>
            <person name="Chang T.-C."/>
            <person name="Salvucci A."/>
            <person name="Crous P.W."/>
            <person name="Stergiopoulos I."/>
        </authorList>
    </citation>
    <scope>NUCLEOTIDE SEQUENCE [LARGE SCALE GENOMIC DNA]</scope>
    <source>
        <strain evidence="3 4">CBS 116634</strain>
    </source>
</reference>
<accession>A0A139GSZ2</accession>
<protein>
    <recommendedName>
        <fullName evidence="2">DUF7924 domain-containing protein</fullName>
    </recommendedName>
</protein>
<dbReference type="OrthoDB" id="5132737at2759"/>
<sequence>MASSQSDTQQPMLLPQHAGVKRTRTTERQLPRESARLEELHQRKPALATGRRKSNRYELNSGARKEKCKQHNQTPSSRKRPRTQFDTATSEELSDERRKQLRGSAEVNIFAPAPPGNLCEDDQHPVAYWAANKRWPRQYFEPGKDMENILARKRSISARSRKNSDTGSTTPSSTDQGEPKSREQKSAEYRKPQYATVLATKGVFMEESELDISRESQRECKRLLERRGGIPEHSLFRDDLFKATCKKMQDKNEARVIQDISRLIVPSAETLTTYGATALKCLIESVNEGWNTSIPITKTRPQPDYAVGFRREAFTQDQLDRMHPIIGDFGDQSYFMATWYMYFPFLTCEVKCGAAALDIADRQNAHSVAIAVRAVVELFRAVKREKELHREILAFSISHDHATVRIYGYYAEVDGSETKYYRHTIRKFDFTELDGKEKWTAYQFTKNMYDNWMPMHFERICSAIDQIPADISFSVSQSEPPYPEQSSGLSQDFSAQSIAHSSAGSVSAQGQDDSQPSSIHDPVVTPSTSVTDRGFKRPKRDTAWAGRK</sequence>
<feature type="compositionally biased region" description="Low complexity" evidence="1">
    <location>
        <begin position="474"/>
        <end position="487"/>
    </location>
</feature>
<evidence type="ECO:0000256" key="1">
    <source>
        <dbReference type="SAM" id="MobiDB-lite"/>
    </source>
</evidence>
<dbReference type="PANTHER" id="PTHR42470:SF2">
    <property type="match status" value="1"/>
</dbReference>
<feature type="compositionally biased region" description="Basic and acidic residues" evidence="1">
    <location>
        <begin position="24"/>
        <end position="42"/>
    </location>
</feature>
<keyword evidence="4" id="KW-1185">Reference proteome</keyword>
<dbReference type="Proteomes" id="UP000073492">
    <property type="component" value="Unassembled WGS sequence"/>
</dbReference>
<dbReference type="PANTHER" id="PTHR42470">
    <property type="entry name" value="VAST DOMAIN-CONTAINING PROTEIN"/>
    <property type="match status" value="1"/>
</dbReference>
<dbReference type="EMBL" id="LFZO01001883">
    <property type="protein sequence ID" value="KXS93314.1"/>
    <property type="molecule type" value="Genomic_DNA"/>
</dbReference>